<dbReference type="EMBL" id="JARKIE010000016">
    <property type="protein sequence ID" value="KAJ7701889.1"/>
    <property type="molecule type" value="Genomic_DNA"/>
</dbReference>
<reference evidence="2" key="1">
    <citation type="submission" date="2023-03" db="EMBL/GenBank/DDBJ databases">
        <title>Massive genome expansion in bonnet fungi (Mycena s.s.) driven by repeated elements and novel gene families across ecological guilds.</title>
        <authorList>
            <consortium name="Lawrence Berkeley National Laboratory"/>
            <person name="Harder C.B."/>
            <person name="Miyauchi S."/>
            <person name="Viragh M."/>
            <person name="Kuo A."/>
            <person name="Thoen E."/>
            <person name="Andreopoulos B."/>
            <person name="Lu D."/>
            <person name="Skrede I."/>
            <person name="Drula E."/>
            <person name="Henrissat B."/>
            <person name="Morin E."/>
            <person name="Kohler A."/>
            <person name="Barry K."/>
            <person name="LaButti K."/>
            <person name="Morin E."/>
            <person name="Salamov A."/>
            <person name="Lipzen A."/>
            <person name="Mereny Z."/>
            <person name="Hegedus B."/>
            <person name="Baldrian P."/>
            <person name="Stursova M."/>
            <person name="Weitz H."/>
            <person name="Taylor A."/>
            <person name="Grigoriev I.V."/>
            <person name="Nagy L.G."/>
            <person name="Martin F."/>
            <person name="Kauserud H."/>
        </authorList>
    </citation>
    <scope>NUCLEOTIDE SEQUENCE</scope>
    <source>
        <strain evidence="2">CBHHK067</strain>
    </source>
</reference>
<gene>
    <name evidence="2" type="ORF">B0H17DRAFT_1128105</name>
</gene>
<keyword evidence="3" id="KW-1185">Reference proteome</keyword>
<evidence type="ECO:0000313" key="3">
    <source>
        <dbReference type="Proteomes" id="UP001221757"/>
    </source>
</evidence>
<name>A0AAD7DX66_MYCRO</name>
<dbReference type="Proteomes" id="UP001221757">
    <property type="component" value="Unassembled WGS sequence"/>
</dbReference>
<feature type="compositionally biased region" description="Basic and acidic residues" evidence="1">
    <location>
        <begin position="84"/>
        <end position="93"/>
    </location>
</feature>
<comment type="caution">
    <text evidence="2">The sequence shown here is derived from an EMBL/GenBank/DDBJ whole genome shotgun (WGS) entry which is preliminary data.</text>
</comment>
<accession>A0AAD7DX66</accession>
<evidence type="ECO:0000313" key="2">
    <source>
        <dbReference type="EMBL" id="KAJ7701889.1"/>
    </source>
</evidence>
<protein>
    <submittedName>
        <fullName evidence="2">Uncharacterized protein</fullName>
    </submittedName>
</protein>
<feature type="region of interest" description="Disordered" evidence="1">
    <location>
        <begin position="81"/>
        <end position="102"/>
    </location>
</feature>
<evidence type="ECO:0000256" key="1">
    <source>
        <dbReference type="SAM" id="MobiDB-lite"/>
    </source>
</evidence>
<dbReference type="AlphaFoldDB" id="A0AAD7DX66"/>
<proteinExistence type="predicted"/>
<sequence length="102" mass="11107">MTISVLFLVPTSTQHLVLGTGGLEAPTHMANAHTELCYLRCTRCMQVTLVDEHFEEPHLGAHLDKGDVTFLFEMFHLASSSAPDENHECESGDKAPAGDISP</sequence>
<organism evidence="2 3">
    <name type="scientific">Mycena rosella</name>
    <name type="common">Pink bonnet</name>
    <name type="synonym">Agaricus rosellus</name>
    <dbReference type="NCBI Taxonomy" id="1033263"/>
    <lineage>
        <taxon>Eukaryota</taxon>
        <taxon>Fungi</taxon>
        <taxon>Dikarya</taxon>
        <taxon>Basidiomycota</taxon>
        <taxon>Agaricomycotina</taxon>
        <taxon>Agaricomycetes</taxon>
        <taxon>Agaricomycetidae</taxon>
        <taxon>Agaricales</taxon>
        <taxon>Marasmiineae</taxon>
        <taxon>Mycenaceae</taxon>
        <taxon>Mycena</taxon>
    </lineage>
</organism>